<protein>
    <recommendedName>
        <fullName evidence="5">phosphoethanolamine N-methyltransferase</fullName>
        <ecNumber evidence="5">2.1.1.103</ecNumber>
    </recommendedName>
</protein>
<evidence type="ECO:0000256" key="3">
    <source>
        <dbReference type="ARBA" id="ARBA00022603"/>
    </source>
</evidence>
<dbReference type="GO" id="GO:0000234">
    <property type="term" value="F:phosphoethanolamine N-methyltransferase activity"/>
    <property type="evidence" value="ECO:0007669"/>
    <property type="project" value="UniProtKB-EC"/>
</dbReference>
<organism evidence="11">
    <name type="scientific">Strongyloides stercoralis</name>
    <name type="common">Threadworm</name>
    <dbReference type="NCBI Taxonomy" id="6248"/>
    <lineage>
        <taxon>Eukaryota</taxon>
        <taxon>Metazoa</taxon>
        <taxon>Ecdysozoa</taxon>
        <taxon>Nematoda</taxon>
        <taxon>Chromadorea</taxon>
        <taxon>Rhabditida</taxon>
        <taxon>Tylenchina</taxon>
        <taxon>Panagrolaimomorpha</taxon>
        <taxon>Strongyloidoidea</taxon>
        <taxon>Strongyloididae</taxon>
        <taxon>Strongyloides</taxon>
    </lineage>
</organism>
<evidence type="ECO:0000256" key="5">
    <source>
        <dbReference type="ARBA" id="ARBA00035674"/>
    </source>
</evidence>
<proteinExistence type="predicted"/>
<evidence type="ECO:0000256" key="8">
    <source>
        <dbReference type="ARBA" id="ARBA00047841"/>
    </source>
</evidence>
<sequence length="488" mass="57802">MLKEIFLGCFPQNSIVNKKKLYYEFALNNYSTQFRNSYNINRLTNSNHTKIFEENDRNDVILMLPDLKKKKILEIGFDVGRFTIELANRGKYIDVTDLNFCSYNKLKLLEGLANKSNKSITVRTSSIPSTNYKSQKFHLIFTNWLFMYLNDEECYQFLNKSLNWLKKNGNLKFRESILRFCDQNIDTYSNSLGYQYFPTYRYISVYLKLIEGIRIKDKKGFKWKYEVTICSVIPTCVEKAYKWDEVQLIAKKVKASNKDKVPDKLELLDNITDDWVNSQEAANIYTDTIEEFFADKIFLKEIKKCPVNCFENSNKMTATIIYQSSANPYYMRICPFNMPTTKKSFIWTNEEDRSFFQSYLSIAEKEKNPSMFFSYSKNKMSSLFEYVAKRDICLNGFLSVNFLSDKNLNFVDEFFKNANKGAKIILLESYLNDYEKEIKLQKIKCPFIVVCRTKKIHKIVMKEKYSKGIMEYITLRKWMLIKIAINKY</sequence>
<dbReference type="PANTHER" id="PTHR44307">
    <property type="entry name" value="PHOSPHOETHANOLAMINE METHYLTRANSFERASE"/>
    <property type="match status" value="1"/>
</dbReference>
<comment type="catalytic activity">
    <reaction evidence="8">
        <text>N-methylethanolamine phosphate + S-adenosyl-L-methionine = N,N-dimethylethanolamine phosphate + S-adenosyl-L-homocysteine + H(+)</text>
        <dbReference type="Rhea" id="RHEA:25321"/>
        <dbReference type="ChEBI" id="CHEBI:15378"/>
        <dbReference type="ChEBI" id="CHEBI:57781"/>
        <dbReference type="ChEBI" id="CHEBI:57856"/>
        <dbReference type="ChEBI" id="CHEBI:58641"/>
        <dbReference type="ChEBI" id="CHEBI:59789"/>
        <dbReference type="EC" id="2.1.1.103"/>
    </reaction>
    <physiologicalReaction direction="left-to-right" evidence="8">
        <dbReference type="Rhea" id="RHEA:25322"/>
    </physiologicalReaction>
</comment>
<dbReference type="WBParaSite" id="TCONS_00013459.p1">
    <property type="protein sequence ID" value="TCONS_00013459.p1"/>
    <property type="gene ID" value="XLOC_008112"/>
</dbReference>
<dbReference type="InterPro" id="IPR041698">
    <property type="entry name" value="Methyltransf_25"/>
</dbReference>
<evidence type="ECO:0000256" key="4">
    <source>
        <dbReference type="ARBA" id="ARBA00022679"/>
    </source>
</evidence>
<comment type="pathway">
    <text evidence="1">Phospholipid metabolism; phosphatidylcholine biosynthesis.</text>
</comment>
<evidence type="ECO:0000256" key="1">
    <source>
        <dbReference type="ARBA" id="ARBA00004969"/>
    </source>
</evidence>
<dbReference type="SUPFAM" id="SSF53335">
    <property type="entry name" value="S-adenosyl-L-methionine-dependent methyltransferases"/>
    <property type="match status" value="1"/>
</dbReference>
<evidence type="ECO:0000313" key="10">
    <source>
        <dbReference type="Proteomes" id="UP000035681"/>
    </source>
</evidence>
<keyword evidence="10" id="KW-1185">Reference proteome</keyword>
<accession>A0A0K0ENA7</accession>
<evidence type="ECO:0000259" key="9">
    <source>
        <dbReference type="Pfam" id="PF13649"/>
    </source>
</evidence>
<dbReference type="CDD" id="cd02440">
    <property type="entry name" value="AdoMet_MTases"/>
    <property type="match status" value="1"/>
</dbReference>
<evidence type="ECO:0000313" key="11">
    <source>
        <dbReference type="WBParaSite" id="SSTP_0001094400.1"/>
    </source>
</evidence>
<name>A0A0K0ENA7_STRER</name>
<keyword evidence="4" id="KW-0808">Transferase</keyword>
<dbReference type="Proteomes" id="UP000035681">
    <property type="component" value="Unplaced"/>
</dbReference>
<dbReference type="STRING" id="6248.A0A0K0ENA7"/>
<dbReference type="WBParaSite" id="SSTP_0001094400.1">
    <property type="protein sequence ID" value="SSTP_0001094400.1"/>
    <property type="gene ID" value="SSTP_0001094400"/>
</dbReference>
<evidence type="ECO:0000256" key="6">
    <source>
        <dbReference type="ARBA" id="ARBA00047619"/>
    </source>
</evidence>
<dbReference type="EC" id="2.1.1.103" evidence="5"/>
<dbReference type="PANTHER" id="PTHR44307:SF2">
    <property type="entry name" value="PHOSPHOETHANOLAMINE METHYLTRANSFERASE ISOFORM X1"/>
    <property type="match status" value="1"/>
</dbReference>
<comment type="catalytic activity">
    <reaction evidence="6">
        <text>N,N-dimethylethanolamine phosphate + S-adenosyl-L-methionine = phosphocholine + S-adenosyl-L-homocysteine + H(+)</text>
        <dbReference type="Rhea" id="RHEA:25325"/>
        <dbReference type="ChEBI" id="CHEBI:15378"/>
        <dbReference type="ChEBI" id="CHEBI:57856"/>
        <dbReference type="ChEBI" id="CHEBI:58641"/>
        <dbReference type="ChEBI" id="CHEBI:59789"/>
        <dbReference type="ChEBI" id="CHEBI:295975"/>
        <dbReference type="EC" id="2.1.1.103"/>
    </reaction>
    <physiologicalReaction direction="left-to-right" evidence="6">
        <dbReference type="Rhea" id="RHEA:25326"/>
    </physiologicalReaction>
</comment>
<keyword evidence="3" id="KW-0489">Methyltransferase</keyword>
<dbReference type="Gene3D" id="3.40.50.150">
    <property type="entry name" value="Vaccinia Virus protein VP39"/>
    <property type="match status" value="1"/>
</dbReference>
<evidence type="ECO:0000256" key="2">
    <source>
        <dbReference type="ARBA" id="ARBA00005189"/>
    </source>
</evidence>
<comment type="pathway">
    <text evidence="2">Lipid metabolism.</text>
</comment>
<comment type="catalytic activity">
    <reaction evidence="7">
        <text>phosphoethanolamine + S-adenosyl-L-methionine = N-methylethanolamine phosphate + S-adenosyl-L-homocysteine + H(+)</text>
        <dbReference type="Rhea" id="RHEA:20365"/>
        <dbReference type="ChEBI" id="CHEBI:15378"/>
        <dbReference type="ChEBI" id="CHEBI:57781"/>
        <dbReference type="ChEBI" id="CHEBI:57856"/>
        <dbReference type="ChEBI" id="CHEBI:58190"/>
        <dbReference type="ChEBI" id="CHEBI:59789"/>
        <dbReference type="EC" id="2.1.1.103"/>
    </reaction>
    <physiologicalReaction direction="left-to-right" evidence="7">
        <dbReference type="Rhea" id="RHEA:20366"/>
    </physiologicalReaction>
</comment>
<dbReference type="GO" id="GO:0032259">
    <property type="term" value="P:methylation"/>
    <property type="evidence" value="ECO:0007669"/>
    <property type="project" value="UniProtKB-KW"/>
</dbReference>
<dbReference type="Pfam" id="PF13649">
    <property type="entry name" value="Methyltransf_25"/>
    <property type="match status" value="1"/>
</dbReference>
<dbReference type="AlphaFoldDB" id="A0A0K0ENA7"/>
<dbReference type="Gene3D" id="3.40.50.12180">
    <property type="match status" value="1"/>
</dbReference>
<feature type="domain" description="Methyltransferase" evidence="9">
    <location>
        <begin position="72"/>
        <end position="169"/>
    </location>
</feature>
<evidence type="ECO:0000256" key="7">
    <source>
        <dbReference type="ARBA" id="ARBA00047622"/>
    </source>
</evidence>
<dbReference type="InterPro" id="IPR029063">
    <property type="entry name" value="SAM-dependent_MTases_sf"/>
</dbReference>
<reference evidence="11" key="1">
    <citation type="submission" date="2015-08" db="UniProtKB">
        <authorList>
            <consortium name="WormBaseParasite"/>
        </authorList>
    </citation>
    <scope>IDENTIFICATION</scope>
</reference>